<dbReference type="GO" id="GO:0016020">
    <property type="term" value="C:membrane"/>
    <property type="evidence" value="ECO:0007669"/>
    <property type="project" value="InterPro"/>
</dbReference>
<keyword evidence="2" id="KW-0812">Transmembrane</keyword>
<dbReference type="Proteomes" id="UP000249557">
    <property type="component" value="Unassembled WGS sequence"/>
</dbReference>
<organism evidence="3 4">
    <name type="scientific">Micavibrio aeruginosavorus</name>
    <dbReference type="NCBI Taxonomy" id="349221"/>
    <lineage>
        <taxon>Bacteria</taxon>
        <taxon>Pseudomonadati</taxon>
        <taxon>Bdellovibrionota</taxon>
        <taxon>Bdellovibrionia</taxon>
        <taxon>Bdellovibrionales</taxon>
        <taxon>Pseudobdellovibrionaceae</taxon>
        <taxon>Micavibrio</taxon>
    </lineage>
</organism>
<dbReference type="InterPro" id="IPR003425">
    <property type="entry name" value="CCB3/YggT"/>
</dbReference>
<dbReference type="EMBL" id="QFNK01000020">
    <property type="protein sequence ID" value="PZO88345.1"/>
    <property type="molecule type" value="Genomic_DNA"/>
</dbReference>
<name>A0A2W5BZ59_9BACT</name>
<proteinExistence type="inferred from homology"/>
<comment type="caution">
    <text evidence="3">The sequence shown here is derived from an EMBL/GenBank/DDBJ whole genome shotgun (WGS) entry which is preliminary data.</text>
</comment>
<evidence type="ECO:0000313" key="4">
    <source>
        <dbReference type="Proteomes" id="UP000249557"/>
    </source>
</evidence>
<dbReference type="Pfam" id="PF02325">
    <property type="entry name" value="CCB3_YggT"/>
    <property type="match status" value="1"/>
</dbReference>
<evidence type="ECO:0000256" key="1">
    <source>
        <dbReference type="ARBA" id="ARBA00010894"/>
    </source>
</evidence>
<keyword evidence="2" id="KW-1133">Transmembrane helix</keyword>
<evidence type="ECO:0000313" key="3">
    <source>
        <dbReference type="EMBL" id="PZO88345.1"/>
    </source>
</evidence>
<gene>
    <name evidence="3" type="ORF">DI626_01905</name>
</gene>
<accession>A0A2W5BZ59</accession>
<dbReference type="AlphaFoldDB" id="A0A2W5BZ59"/>
<reference evidence="3 4" key="1">
    <citation type="submission" date="2017-08" db="EMBL/GenBank/DDBJ databases">
        <title>Infants hospitalized years apart are colonized by the same room-sourced microbial strains.</title>
        <authorList>
            <person name="Brooks B."/>
            <person name="Olm M.R."/>
            <person name="Firek B.A."/>
            <person name="Baker R."/>
            <person name="Thomas B.C."/>
            <person name="Morowitz M.J."/>
            <person name="Banfield J.F."/>
        </authorList>
    </citation>
    <scope>NUCLEOTIDE SEQUENCE [LARGE SCALE GENOMIC DNA]</scope>
    <source>
        <strain evidence="3">S2_018_000_R2_104</strain>
    </source>
</reference>
<evidence type="ECO:0000256" key="2">
    <source>
        <dbReference type="SAM" id="Phobius"/>
    </source>
</evidence>
<feature type="transmembrane region" description="Helical" evidence="2">
    <location>
        <begin position="62"/>
        <end position="83"/>
    </location>
</feature>
<dbReference type="PANTHER" id="PTHR33219:SF14">
    <property type="entry name" value="PROTEIN COFACTOR ASSEMBLY OF COMPLEX C SUBUNIT B CCB3, CHLOROPLASTIC-RELATED"/>
    <property type="match status" value="1"/>
</dbReference>
<keyword evidence="2" id="KW-0472">Membrane</keyword>
<sequence length="93" mass="10412">MTAIGSFLLFLLDVAFWIIIIQVVLSWLITFEVINIRNPQAANFVRLIDRITAPVFNPLRKLVPPIAGIDVTPIIVIFAIYLLKSIVASVFFG</sequence>
<feature type="transmembrane region" description="Helical" evidence="2">
    <location>
        <begin position="7"/>
        <end position="29"/>
    </location>
</feature>
<comment type="similarity">
    <text evidence="1">Belongs to the YggT family.</text>
</comment>
<dbReference type="PANTHER" id="PTHR33219">
    <property type="entry name" value="YLMG HOMOLOG PROTEIN 2, CHLOROPLASTIC"/>
    <property type="match status" value="1"/>
</dbReference>
<protein>
    <submittedName>
        <fullName evidence="3">YggT family protein</fullName>
    </submittedName>
</protein>